<accession>A0A511YEN5</accession>
<reference evidence="1 2" key="1">
    <citation type="submission" date="2019-07" db="EMBL/GenBank/DDBJ databases">
        <title>Whole genome shotgun sequence of Chryseobacterium lathyri NBRC 105250.</title>
        <authorList>
            <person name="Hosoyama A."/>
            <person name="Uohara A."/>
            <person name="Ohji S."/>
            <person name="Ichikawa N."/>
        </authorList>
    </citation>
    <scope>NUCLEOTIDE SEQUENCE [LARGE SCALE GENOMIC DNA]</scope>
    <source>
        <strain evidence="1 2">NBRC 105250</strain>
    </source>
</reference>
<protein>
    <submittedName>
        <fullName evidence="1">Uncharacterized protein</fullName>
    </submittedName>
</protein>
<proteinExistence type="predicted"/>
<dbReference type="AlphaFoldDB" id="A0A511YEN5"/>
<comment type="caution">
    <text evidence="1">The sequence shown here is derived from an EMBL/GenBank/DDBJ whole genome shotgun (WGS) entry which is preliminary data.</text>
</comment>
<dbReference type="EMBL" id="BJYI01000017">
    <property type="protein sequence ID" value="GEN73658.1"/>
    <property type="molecule type" value="Genomic_DNA"/>
</dbReference>
<organism evidence="1 2">
    <name type="scientific">Chryseobacterium lathyri</name>
    <dbReference type="NCBI Taxonomy" id="395933"/>
    <lineage>
        <taxon>Bacteria</taxon>
        <taxon>Pseudomonadati</taxon>
        <taxon>Bacteroidota</taxon>
        <taxon>Flavobacteriia</taxon>
        <taxon>Flavobacteriales</taxon>
        <taxon>Weeksellaceae</taxon>
        <taxon>Chryseobacterium group</taxon>
        <taxon>Chryseobacterium</taxon>
    </lineage>
</organism>
<evidence type="ECO:0000313" key="2">
    <source>
        <dbReference type="Proteomes" id="UP000321150"/>
    </source>
</evidence>
<dbReference type="Proteomes" id="UP000321150">
    <property type="component" value="Unassembled WGS sequence"/>
</dbReference>
<sequence>MIMNYKWFILISGFTFVSLSGQVGINTQFPQGTFHVDGNSDNAANQTTSMQNNDFLIKSDGKVGMGTDDPTAKLHIKSENIGNAFRLADGTEGDGKLLSTINLNGDVIWKNRTLTKTVLEDGNGFSGPVNTNLAYVSRKVTLEPGKWIIKTNLVLSVKGTSSEYTDGSVNKGFYARFCWADYNGTSYSSSTDALSGNIISGLFVLRYGVATGLTIINNSSAISKTYYLTTLVPTFWGGFDQTLSWYNIGAGLWNETSIIVLPAN</sequence>
<name>A0A511YEN5_9FLAO</name>
<gene>
    <name evidence="1" type="ORF">CLA01_37300</name>
</gene>
<evidence type="ECO:0000313" key="1">
    <source>
        <dbReference type="EMBL" id="GEN73658.1"/>
    </source>
</evidence>